<keyword evidence="8 12" id="KW-0663">Pyridoxal phosphate</keyword>
<dbReference type="InterPro" id="IPR001926">
    <property type="entry name" value="TrpB-like_PALP"/>
</dbReference>
<comment type="similarity">
    <text evidence="4 12">Belongs to the TrpB family.</text>
</comment>
<dbReference type="HAMAP" id="MF_00133">
    <property type="entry name" value="Trp_synth_beta"/>
    <property type="match status" value="1"/>
</dbReference>
<dbReference type="EC" id="4.2.1.20" evidence="12"/>
<evidence type="ECO:0000256" key="5">
    <source>
        <dbReference type="ARBA" id="ARBA00011270"/>
    </source>
</evidence>
<dbReference type="InterPro" id="IPR006316">
    <property type="entry name" value="Trp_synth_b-like"/>
</dbReference>
<sequence length="433" mass="46258">MSANVPAIPSEAGSLVPTHWYNIAADFPEPLPPHLHPGTGEPVTVEDLIGLFPRALAEQELSVERYIEIPQEIRDVYAIWRTTPLVRATRLEKALGTSARIFLKYEGVSPVGSHKPNSAVAQAYYNRNEGVTKLTTETGAGQWGSSLAFAGALFGIDVEVWQVRASYESKPYRRYLMELYGGRVHSSPSELTEAGRAILAADPETTGSLGMAVSEAVEVAMRDDATRYALGSVLNHVALHQSVIGQEALAQLQAAGFDGADVVFGCAGGGSNLAGLSFPFLREVLAHGAKTRIVAAEPVACPSLTQGEYRYDFGDFSGMTPLLKMYTLGKDFVPDPIHAGGLRYHGMAPTLSHAVNLGLVDAVAIEQDAAFHAGILLARTEGIVPAPESTHALAAAYRYLAESDRDETIVIGVSGHGQLDLPAYGGFLDSYPR</sequence>
<dbReference type="InterPro" id="IPR036052">
    <property type="entry name" value="TrpB-like_PALP_sf"/>
</dbReference>
<organism evidence="14 15">
    <name type="scientific">Rarobacter faecitabidus</name>
    <dbReference type="NCBI Taxonomy" id="13243"/>
    <lineage>
        <taxon>Bacteria</taxon>
        <taxon>Bacillati</taxon>
        <taxon>Actinomycetota</taxon>
        <taxon>Actinomycetes</taxon>
        <taxon>Micrococcales</taxon>
        <taxon>Rarobacteraceae</taxon>
        <taxon>Rarobacter</taxon>
    </lineage>
</organism>
<comment type="catalytic activity">
    <reaction evidence="11 12">
        <text>(1S,2R)-1-C-(indol-3-yl)glycerol 3-phosphate + L-serine = D-glyceraldehyde 3-phosphate + L-tryptophan + H2O</text>
        <dbReference type="Rhea" id="RHEA:10532"/>
        <dbReference type="ChEBI" id="CHEBI:15377"/>
        <dbReference type="ChEBI" id="CHEBI:33384"/>
        <dbReference type="ChEBI" id="CHEBI:57912"/>
        <dbReference type="ChEBI" id="CHEBI:58866"/>
        <dbReference type="ChEBI" id="CHEBI:59776"/>
        <dbReference type="EC" id="4.2.1.20"/>
    </reaction>
</comment>
<comment type="caution">
    <text evidence="14">The sequence shown here is derived from an EMBL/GenBank/DDBJ whole genome shotgun (WGS) entry which is preliminary data.</text>
</comment>
<comment type="cofactor">
    <cofactor evidence="1 12">
        <name>pyridoxal 5'-phosphate</name>
        <dbReference type="ChEBI" id="CHEBI:597326"/>
    </cofactor>
</comment>
<evidence type="ECO:0000256" key="10">
    <source>
        <dbReference type="ARBA" id="ARBA00023239"/>
    </source>
</evidence>
<dbReference type="OrthoDB" id="9766131at2"/>
<keyword evidence="6 12" id="KW-0028">Amino-acid biosynthesis</keyword>
<dbReference type="PANTHER" id="PTHR48077:SF6">
    <property type="entry name" value="TRYPTOPHAN SYNTHASE"/>
    <property type="match status" value="1"/>
</dbReference>
<dbReference type="EMBL" id="VFOS01000001">
    <property type="protein sequence ID" value="TQL64669.1"/>
    <property type="molecule type" value="Genomic_DNA"/>
</dbReference>
<comment type="subunit">
    <text evidence="5 12">Tetramer of two alpha and two beta chains.</text>
</comment>
<dbReference type="InterPro" id="IPR023026">
    <property type="entry name" value="Trp_synth_beta/beta-like"/>
</dbReference>
<dbReference type="GO" id="GO:0005737">
    <property type="term" value="C:cytoplasm"/>
    <property type="evidence" value="ECO:0007669"/>
    <property type="project" value="TreeGrafter"/>
</dbReference>
<evidence type="ECO:0000256" key="11">
    <source>
        <dbReference type="ARBA" id="ARBA00049047"/>
    </source>
</evidence>
<keyword evidence="10 12" id="KW-0456">Lyase</keyword>
<evidence type="ECO:0000256" key="4">
    <source>
        <dbReference type="ARBA" id="ARBA00009982"/>
    </source>
</evidence>
<dbReference type="PANTHER" id="PTHR48077">
    <property type="entry name" value="TRYPTOPHAN SYNTHASE-RELATED"/>
    <property type="match status" value="1"/>
</dbReference>
<feature type="modified residue" description="N6-(pyridoxal phosphate)lysine" evidence="12">
    <location>
        <position position="115"/>
    </location>
</feature>
<dbReference type="GO" id="GO:0030170">
    <property type="term" value="F:pyridoxal phosphate binding"/>
    <property type="evidence" value="ECO:0007669"/>
    <property type="project" value="InterPro"/>
</dbReference>
<comment type="function">
    <text evidence="2 12">The beta subunit is responsible for the synthesis of L-tryptophan from indole and L-serine.</text>
</comment>
<comment type="pathway">
    <text evidence="3 12">Amino-acid biosynthesis; L-tryptophan biosynthesis; L-tryptophan from chorismate: step 5/5.</text>
</comment>
<evidence type="ECO:0000313" key="15">
    <source>
        <dbReference type="Proteomes" id="UP000315389"/>
    </source>
</evidence>
<evidence type="ECO:0000256" key="7">
    <source>
        <dbReference type="ARBA" id="ARBA00022822"/>
    </source>
</evidence>
<evidence type="ECO:0000256" key="1">
    <source>
        <dbReference type="ARBA" id="ARBA00001933"/>
    </source>
</evidence>
<dbReference type="SUPFAM" id="SSF53686">
    <property type="entry name" value="Tryptophan synthase beta subunit-like PLP-dependent enzymes"/>
    <property type="match status" value="1"/>
</dbReference>
<dbReference type="Pfam" id="PF00291">
    <property type="entry name" value="PALP"/>
    <property type="match status" value="1"/>
</dbReference>
<dbReference type="PROSITE" id="PS00168">
    <property type="entry name" value="TRP_SYNTHASE_BETA"/>
    <property type="match status" value="1"/>
</dbReference>
<name>A0A542ZWI2_RARFA</name>
<dbReference type="AlphaFoldDB" id="A0A542ZWI2"/>
<proteinExistence type="inferred from homology"/>
<dbReference type="GO" id="GO:0052684">
    <property type="term" value="F:L-serine hydro-lyase (adding indole, L-tryptophan-forming) activity"/>
    <property type="evidence" value="ECO:0007669"/>
    <property type="project" value="TreeGrafter"/>
</dbReference>
<evidence type="ECO:0000313" key="14">
    <source>
        <dbReference type="EMBL" id="TQL64669.1"/>
    </source>
</evidence>
<dbReference type="NCBIfam" id="NF009057">
    <property type="entry name" value="PRK12391.1"/>
    <property type="match status" value="1"/>
</dbReference>
<dbReference type="RefSeq" id="WP_142119774.1">
    <property type="nucleotide sequence ID" value="NZ_BAAASV010000001.1"/>
</dbReference>
<dbReference type="GO" id="GO:0004834">
    <property type="term" value="F:tryptophan synthase activity"/>
    <property type="evidence" value="ECO:0007669"/>
    <property type="project" value="UniProtKB-UniRule"/>
</dbReference>
<evidence type="ECO:0000256" key="12">
    <source>
        <dbReference type="HAMAP-Rule" id="MF_00133"/>
    </source>
</evidence>
<keyword evidence="15" id="KW-1185">Reference proteome</keyword>
<dbReference type="UniPathway" id="UPA00035">
    <property type="reaction ID" value="UER00044"/>
</dbReference>
<evidence type="ECO:0000256" key="9">
    <source>
        <dbReference type="ARBA" id="ARBA00023141"/>
    </source>
</evidence>
<dbReference type="PIRSF" id="PIRSF500824">
    <property type="entry name" value="TrpB_prok"/>
    <property type="match status" value="1"/>
</dbReference>
<evidence type="ECO:0000256" key="8">
    <source>
        <dbReference type="ARBA" id="ARBA00022898"/>
    </source>
</evidence>
<dbReference type="Proteomes" id="UP000315389">
    <property type="component" value="Unassembled WGS sequence"/>
</dbReference>
<keyword evidence="9 12" id="KW-0057">Aromatic amino acid biosynthesis</keyword>
<evidence type="ECO:0000256" key="3">
    <source>
        <dbReference type="ARBA" id="ARBA00004733"/>
    </source>
</evidence>
<reference evidence="14 15" key="1">
    <citation type="submission" date="2019-06" db="EMBL/GenBank/DDBJ databases">
        <title>Sequencing the genomes of 1000 actinobacteria strains.</title>
        <authorList>
            <person name="Klenk H.-P."/>
        </authorList>
    </citation>
    <scope>NUCLEOTIDE SEQUENCE [LARGE SCALE GENOMIC DNA]</scope>
    <source>
        <strain evidence="14 15">DSM 4813</strain>
    </source>
</reference>
<evidence type="ECO:0000256" key="6">
    <source>
        <dbReference type="ARBA" id="ARBA00022605"/>
    </source>
</evidence>
<gene>
    <name evidence="12" type="primary">trpB</name>
    <name evidence="14" type="ORF">FB461_1178</name>
</gene>
<dbReference type="Gene3D" id="3.40.50.1100">
    <property type="match status" value="2"/>
</dbReference>
<feature type="domain" description="Tryptophan synthase beta chain-like PALP" evidence="13">
    <location>
        <begin position="81"/>
        <end position="415"/>
    </location>
</feature>
<dbReference type="InterPro" id="IPR006653">
    <property type="entry name" value="Trp_synth_b_CS"/>
</dbReference>
<accession>A0A542ZWI2</accession>
<evidence type="ECO:0000256" key="2">
    <source>
        <dbReference type="ARBA" id="ARBA00002786"/>
    </source>
</evidence>
<evidence type="ECO:0000259" key="13">
    <source>
        <dbReference type="Pfam" id="PF00291"/>
    </source>
</evidence>
<keyword evidence="7 12" id="KW-0822">Tryptophan biosynthesis</keyword>
<protein>
    <recommendedName>
        <fullName evidence="12">Tryptophan synthase beta chain</fullName>
        <ecNumber evidence="12">4.2.1.20</ecNumber>
    </recommendedName>
</protein>
<dbReference type="PIRSF" id="PIRSF001413">
    <property type="entry name" value="Trp_syn_beta"/>
    <property type="match status" value="1"/>
</dbReference>
<dbReference type="NCBIfam" id="TIGR01415">
    <property type="entry name" value="trpB_rel"/>
    <property type="match status" value="1"/>
</dbReference>